<dbReference type="EMBL" id="KN837658">
    <property type="protein sequence ID" value="KIJ23487.1"/>
    <property type="molecule type" value="Genomic_DNA"/>
</dbReference>
<keyword evidence="3" id="KW-1185">Reference proteome</keyword>
<dbReference type="AlphaFoldDB" id="A0A0C9U349"/>
<feature type="compositionally biased region" description="Polar residues" evidence="1">
    <location>
        <begin position="11"/>
        <end position="24"/>
    </location>
</feature>
<gene>
    <name evidence="2" type="ORF">M422DRAFT_275920</name>
</gene>
<protein>
    <submittedName>
        <fullName evidence="2">Uncharacterized protein</fullName>
    </submittedName>
</protein>
<feature type="compositionally biased region" description="Polar residues" evidence="1">
    <location>
        <begin position="66"/>
        <end position="80"/>
    </location>
</feature>
<evidence type="ECO:0000313" key="3">
    <source>
        <dbReference type="Proteomes" id="UP000054279"/>
    </source>
</evidence>
<dbReference type="HOGENOM" id="CLU_1210462_0_0_1"/>
<feature type="compositionally biased region" description="Low complexity" evidence="1">
    <location>
        <begin position="35"/>
        <end position="53"/>
    </location>
</feature>
<name>A0A0C9U349_SPHS4</name>
<feature type="region of interest" description="Disordered" evidence="1">
    <location>
        <begin position="1"/>
        <end position="83"/>
    </location>
</feature>
<organism evidence="2 3">
    <name type="scientific">Sphaerobolus stellatus (strain SS14)</name>
    <dbReference type="NCBI Taxonomy" id="990650"/>
    <lineage>
        <taxon>Eukaryota</taxon>
        <taxon>Fungi</taxon>
        <taxon>Dikarya</taxon>
        <taxon>Basidiomycota</taxon>
        <taxon>Agaricomycotina</taxon>
        <taxon>Agaricomycetes</taxon>
        <taxon>Phallomycetidae</taxon>
        <taxon>Geastrales</taxon>
        <taxon>Sphaerobolaceae</taxon>
        <taxon>Sphaerobolus</taxon>
    </lineage>
</organism>
<dbReference type="OrthoDB" id="3257444at2759"/>
<dbReference type="Proteomes" id="UP000054279">
    <property type="component" value="Unassembled WGS sequence"/>
</dbReference>
<evidence type="ECO:0000313" key="2">
    <source>
        <dbReference type="EMBL" id="KIJ23487.1"/>
    </source>
</evidence>
<evidence type="ECO:0000256" key="1">
    <source>
        <dbReference type="SAM" id="MobiDB-lite"/>
    </source>
</evidence>
<accession>A0A0C9U349</accession>
<reference evidence="2 3" key="1">
    <citation type="submission" date="2014-06" db="EMBL/GenBank/DDBJ databases">
        <title>Evolutionary Origins and Diversification of the Mycorrhizal Mutualists.</title>
        <authorList>
            <consortium name="DOE Joint Genome Institute"/>
            <consortium name="Mycorrhizal Genomics Consortium"/>
            <person name="Kohler A."/>
            <person name="Kuo A."/>
            <person name="Nagy L.G."/>
            <person name="Floudas D."/>
            <person name="Copeland A."/>
            <person name="Barry K.W."/>
            <person name="Cichocki N."/>
            <person name="Veneault-Fourrey C."/>
            <person name="LaButti K."/>
            <person name="Lindquist E.A."/>
            <person name="Lipzen A."/>
            <person name="Lundell T."/>
            <person name="Morin E."/>
            <person name="Murat C."/>
            <person name="Riley R."/>
            <person name="Ohm R."/>
            <person name="Sun H."/>
            <person name="Tunlid A."/>
            <person name="Henrissat B."/>
            <person name="Grigoriev I.V."/>
            <person name="Hibbett D.S."/>
            <person name="Martin F."/>
        </authorList>
    </citation>
    <scope>NUCLEOTIDE SEQUENCE [LARGE SCALE GENOMIC DNA]</scope>
    <source>
        <strain evidence="2 3">SS14</strain>
    </source>
</reference>
<sequence length="229" mass="25613">MKPIKKRASAKPTTNPSPLRQVSTLPDCEEFILASSKPSSSSSQDLIPSIPSPVEQDFIQEGFITPSDTNHLPSPTSLAEDSSESFDFVRRAVPLYELTPAVWLPHPSAPDSLPSKSSTPPPANYQPVLSPLNTQHISSPIHSESENCADDAQLEDKDKDTFIFRYLSHQQKDFFKTFDRYSQLEWSTFRSAIEEAFEGAFKEKKYTRQSLIQYVQNGAAMPITTDTDL</sequence>
<proteinExistence type="predicted"/>